<protein>
    <recommendedName>
        <fullName evidence="8">Kinesin-like protein</fullName>
    </recommendedName>
</protein>
<dbReference type="InterPro" id="IPR027640">
    <property type="entry name" value="Kinesin-like_fam"/>
</dbReference>
<dbReference type="GO" id="GO:0003777">
    <property type="term" value="F:microtubule motor activity"/>
    <property type="evidence" value="ECO:0007669"/>
    <property type="project" value="InterPro"/>
</dbReference>
<evidence type="ECO:0000256" key="2">
    <source>
        <dbReference type="ARBA" id="ARBA00022701"/>
    </source>
</evidence>
<evidence type="ECO:0000259" key="10">
    <source>
        <dbReference type="PROSITE" id="PS50067"/>
    </source>
</evidence>
<keyword evidence="12" id="KW-1185">Reference proteome</keyword>
<dbReference type="InterPro" id="IPR027417">
    <property type="entry name" value="P-loop_NTPase"/>
</dbReference>
<dbReference type="GeneID" id="119726228"/>
<feature type="compositionally biased region" description="Polar residues" evidence="9">
    <location>
        <begin position="356"/>
        <end position="368"/>
    </location>
</feature>
<dbReference type="GO" id="GO:0005874">
    <property type="term" value="C:microtubule"/>
    <property type="evidence" value="ECO:0007669"/>
    <property type="project" value="UniProtKB-KW"/>
</dbReference>
<dbReference type="PROSITE" id="PS50067">
    <property type="entry name" value="KINESIN_MOTOR_2"/>
    <property type="match status" value="1"/>
</dbReference>
<dbReference type="InterPro" id="IPR010994">
    <property type="entry name" value="RuvA_2-like"/>
</dbReference>
<evidence type="ECO:0000256" key="6">
    <source>
        <dbReference type="ARBA" id="ARBA00023212"/>
    </source>
</evidence>
<dbReference type="OrthoDB" id="3176171at2759"/>
<evidence type="ECO:0000313" key="12">
    <source>
        <dbReference type="Proteomes" id="UP000887568"/>
    </source>
</evidence>
<keyword evidence="5 7" id="KW-0505">Motor protein</keyword>
<dbReference type="CTD" id="3835"/>
<dbReference type="PANTHER" id="PTHR47969">
    <property type="entry name" value="CHROMOSOME-ASSOCIATED KINESIN KIF4A-RELATED"/>
    <property type="match status" value="1"/>
</dbReference>
<organism evidence="11 12">
    <name type="scientific">Patiria miniata</name>
    <name type="common">Bat star</name>
    <name type="synonym">Asterina miniata</name>
    <dbReference type="NCBI Taxonomy" id="46514"/>
    <lineage>
        <taxon>Eukaryota</taxon>
        <taxon>Metazoa</taxon>
        <taxon>Echinodermata</taxon>
        <taxon>Eleutherozoa</taxon>
        <taxon>Asterozoa</taxon>
        <taxon>Asteroidea</taxon>
        <taxon>Valvatacea</taxon>
        <taxon>Valvatida</taxon>
        <taxon>Asterinidae</taxon>
        <taxon>Patiria</taxon>
    </lineage>
</organism>
<dbReference type="PRINTS" id="PR00380">
    <property type="entry name" value="KINESINHEAVY"/>
</dbReference>
<dbReference type="Pfam" id="PF00225">
    <property type="entry name" value="Kinesin"/>
    <property type="match status" value="1"/>
</dbReference>
<feature type="compositionally biased region" description="Basic and acidic residues" evidence="9">
    <location>
        <begin position="486"/>
        <end position="495"/>
    </location>
</feature>
<keyword evidence="6" id="KW-0206">Cytoskeleton</keyword>
<dbReference type="RefSeq" id="XP_038053774.1">
    <property type="nucleotide sequence ID" value="XM_038197846.1"/>
</dbReference>
<feature type="region of interest" description="Disordered" evidence="9">
    <location>
        <begin position="460"/>
        <end position="514"/>
    </location>
</feature>
<accession>A0A913ZQW9</accession>
<evidence type="ECO:0000256" key="5">
    <source>
        <dbReference type="ARBA" id="ARBA00023175"/>
    </source>
</evidence>
<evidence type="ECO:0000256" key="7">
    <source>
        <dbReference type="PROSITE-ProRule" id="PRU00283"/>
    </source>
</evidence>
<feature type="compositionally biased region" description="Polar residues" evidence="9">
    <location>
        <begin position="496"/>
        <end position="512"/>
    </location>
</feature>
<feature type="binding site" evidence="7">
    <location>
        <begin position="92"/>
        <end position="99"/>
    </location>
    <ligand>
        <name>ATP</name>
        <dbReference type="ChEBI" id="CHEBI:30616"/>
    </ligand>
</feature>
<dbReference type="GO" id="GO:0005524">
    <property type="term" value="F:ATP binding"/>
    <property type="evidence" value="ECO:0007669"/>
    <property type="project" value="UniProtKB-UniRule"/>
</dbReference>
<dbReference type="CDD" id="cd01376">
    <property type="entry name" value="KISc_KID_like"/>
    <property type="match status" value="1"/>
</dbReference>
<dbReference type="GO" id="GO:0007018">
    <property type="term" value="P:microtubule-based movement"/>
    <property type="evidence" value="ECO:0007669"/>
    <property type="project" value="InterPro"/>
</dbReference>
<dbReference type="SUPFAM" id="SSF52540">
    <property type="entry name" value="P-loop containing nucleoside triphosphate hydrolases"/>
    <property type="match status" value="1"/>
</dbReference>
<evidence type="ECO:0000256" key="9">
    <source>
        <dbReference type="SAM" id="MobiDB-lite"/>
    </source>
</evidence>
<dbReference type="InterPro" id="IPR019821">
    <property type="entry name" value="Kinesin_motor_CS"/>
</dbReference>
<feature type="compositionally biased region" description="Polar residues" evidence="9">
    <location>
        <begin position="460"/>
        <end position="481"/>
    </location>
</feature>
<dbReference type="OMA" id="VIREDRW"/>
<dbReference type="GO" id="GO:0005875">
    <property type="term" value="C:microtubule associated complex"/>
    <property type="evidence" value="ECO:0007669"/>
    <property type="project" value="TreeGrafter"/>
</dbReference>
<sequence length="658" mass="73676">MSNDSTATRIKVAIRLRPALKRDDKGKKHCVRGLDSTSLEIWNWRDTRQTIKYNFDVFLDAASRQQDVYEKCVKPLMGKTLSGQNASIFAYGPTGAGKTHTMLGTSERPGIIPRAVNDIFRMIDKQKRDPINADWTYSLSFSYLEIYQEKVYDLLEVKGQDLPIREDRDRTIFIPNLAERVISCLEDFHELFVPASKNRTTAATKLNSRSSRSHSILLLKVVRKQQLPPYKKQIGKVYLIDLAGSENNKRTGNQGIRLKESGAINTSLFVFGQVVDALNQGLGRIPYRDSKLTRLLQDSLGGSAHACMITNIAPEESNYMETYTALNFASKSRHIVNKPFTNETIEKPSVQHPSKRPSSSNDGQNGTSSPPPKKAKRESNQDKVAAGTKSARQMAKPQENAPFLSPLLRRQANFEESVKQRLQSLETNIMTRLNPSANHGQAHQSHDQQNRQILQQLKESSKQLSELQKQNSKFHQALANSRKNKKDLPLLKRPSDSGTCTKNTDRVVNNHSGRPVAIPKAVVKPLTASSQPNIVPPSAPKATTIKACVPDVQFMKIKTCSDSKETNLKENACKLQPNPELQAKHTAEIIRLLNTGSVKQLKSLQSVGEKRAQLIHSWREVFGQFTSIDDLRNVNGLPPKTVDAIIRNNLLCHVMAKV</sequence>
<evidence type="ECO:0000256" key="1">
    <source>
        <dbReference type="ARBA" id="ARBA00004245"/>
    </source>
</evidence>
<feature type="domain" description="Kinesin motor" evidence="10">
    <location>
        <begin position="9"/>
        <end position="335"/>
    </location>
</feature>
<comment type="similarity">
    <text evidence="7 8">Belongs to the TRAFAC class myosin-kinesin ATPase superfamily. Kinesin family.</text>
</comment>
<dbReference type="GO" id="GO:0051231">
    <property type="term" value="P:spindle elongation"/>
    <property type="evidence" value="ECO:0007669"/>
    <property type="project" value="TreeGrafter"/>
</dbReference>
<dbReference type="PANTHER" id="PTHR47969:SF9">
    <property type="entry name" value="KINESIN-LIKE PROTEIN"/>
    <property type="match status" value="1"/>
</dbReference>
<dbReference type="GO" id="GO:0008017">
    <property type="term" value="F:microtubule binding"/>
    <property type="evidence" value="ECO:0007669"/>
    <property type="project" value="InterPro"/>
</dbReference>
<evidence type="ECO:0000256" key="4">
    <source>
        <dbReference type="ARBA" id="ARBA00022840"/>
    </source>
</evidence>
<dbReference type="Gene3D" id="1.10.150.280">
    <property type="entry name" value="AF1531-like domain"/>
    <property type="match status" value="1"/>
</dbReference>
<reference evidence="11" key="1">
    <citation type="submission" date="2022-11" db="UniProtKB">
        <authorList>
            <consortium name="EnsemblMetazoa"/>
        </authorList>
    </citation>
    <scope>IDENTIFICATION</scope>
</reference>
<dbReference type="Pfam" id="PF12836">
    <property type="entry name" value="HHH_3"/>
    <property type="match status" value="1"/>
</dbReference>
<feature type="region of interest" description="Disordered" evidence="9">
    <location>
        <begin position="342"/>
        <end position="403"/>
    </location>
</feature>
<evidence type="ECO:0000256" key="8">
    <source>
        <dbReference type="RuleBase" id="RU000394"/>
    </source>
</evidence>
<evidence type="ECO:0000313" key="11">
    <source>
        <dbReference type="EnsemblMetazoa" id="XP_038053774.1"/>
    </source>
</evidence>
<evidence type="ECO:0000256" key="3">
    <source>
        <dbReference type="ARBA" id="ARBA00022741"/>
    </source>
</evidence>
<dbReference type="PROSITE" id="PS00411">
    <property type="entry name" value="KINESIN_MOTOR_1"/>
    <property type="match status" value="1"/>
</dbReference>
<comment type="subcellular location">
    <subcellularLocation>
        <location evidence="1">Cytoplasm</location>
        <location evidence="1">Cytoskeleton</location>
    </subcellularLocation>
</comment>
<dbReference type="GO" id="GO:0007052">
    <property type="term" value="P:mitotic spindle organization"/>
    <property type="evidence" value="ECO:0007669"/>
    <property type="project" value="TreeGrafter"/>
</dbReference>
<dbReference type="SMART" id="SM00129">
    <property type="entry name" value="KISc"/>
    <property type="match status" value="1"/>
</dbReference>
<dbReference type="InterPro" id="IPR036961">
    <property type="entry name" value="Kinesin_motor_dom_sf"/>
</dbReference>
<keyword evidence="4 7" id="KW-0067">ATP-binding</keyword>
<dbReference type="Proteomes" id="UP000887568">
    <property type="component" value="Unplaced"/>
</dbReference>
<keyword evidence="2 8" id="KW-0493">Microtubule</keyword>
<proteinExistence type="inferred from homology"/>
<dbReference type="EnsemblMetazoa" id="XM_038197846.1">
    <property type="protein sequence ID" value="XP_038053774.1"/>
    <property type="gene ID" value="LOC119726228"/>
</dbReference>
<keyword evidence="3 7" id="KW-0547">Nucleotide-binding</keyword>
<name>A0A913ZQW9_PATMI</name>
<keyword evidence="6" id="KW-0963">Cytoplasm</keyword>
<dbReference type="InterPro" id="IPR001752">
    <property type="entry name" value="Kinesin_motor_dom"/>
</dbReference>
<dbReference type="SUPFAM" id="SSF47781">
    <property type="entry name" value="RuvA domain 2-like"/>
    <property type="match status" value="1"/>
</dbReference>
<dbReference type="Gene3D" id="3.40.850.10">
    <property type="entry name" value="Kinesin motor domain"/>
    <property type="match status" value="1"/>
</dbReference>
<dbReference type="AlphaFoldDB" id="A0A913ZQW9"/>